<feature type="domain" description="THUMP-like" evidence="1">
    <location>
        <begin position="346"/>
        <end position="417"/>
    </location>
</feature>
<dbReference type="Pfam" id="PF22013">
    <property type="entry name" value="PG_1098_Fer"/>
    <property type="match status" value="1"/>
</dbReference>
<sequence length="419" mass="48450">MCNFFFRLLHKTYLCQTNINMDRIITKRFIQEHLNDDVIQLGLQAKRYQDIDMAFVINQIAGLQKIKEKVPLFYQSDNILFPKQLSVEQSSSEITAKYKSMLFHGDRFADLSGGFGVDFYFISQNFRYGLYIERDEELCKLAAHNFEVLKIPQYEIHQTKSEDYLDNMPEVDLIYIDPHRRSETGKKTVLISDCEPDVALLAEKMLLKSPVVMIKLSPMLDIHQAIKHLPQTTEVHIVAVDNECKEVLLILNRNNTLESDRNQHILIKTSNLHKAKPEQIFDFTFDEEKQAEPAFTDEVGRYLYEPNAAIMKSGAFKLIATRFNLKKFHVNTHLYTGNNLIDDFPGRIMQVSAVYENNKTDIKKIKEKFSKANVTTRNYPISVDDFRKKTGIKDGGHDYLFALKTASGKNIIISCNKIN</sequence>
<dbReference type="EMBL" id="VSSQ01000362">
    <property type="protein sequence ID" value="MPL92569.1"/>
    <property type="molecule type" value="Genomic_DNA"/>
</dbReference>
<name>A0A644VME1_9ZZZZ</name>
<dbReference type="Pfam" id="PF18096">
    <property type="entry name" value="Thump_like"/>
    <property type="match status" value="1"/>
</dbReference>
<evidence type="ECO:0000313" key="3">
    <source>
        <dbReference type="EMBL" id="MPL92569.1"/>
    </source>
</evidence>
<reference evidence="3" key="1">
    <citation type="submission" date="2019-08" db="EMBL/GenBank/DDBJ databases">
        <authorList>
            <person name="Kucharzyk K."/>
            <person name="Murdoch R.W."/>
            <person name="Higgins S."/>
            <person name="Loffler F."/>
        </authorList>
    </citation>
    <scope>NUCLEOTIDE SEQUENCE</scope>
</reference>
<dbReference type="AlphaFoldDB" id="A0A644VME1"/>
<dbReference type="Gene3D" id="1.10.10.1110">
    <property type="entry name" value="Methyltransferase PG1098, N-terminal domain"/>
    <property type="match status" value="1"/>
</dbReference>
<comment type="caution">
    <text evidence="3">The sequence shown here is derived from an EMBL/GenBank/DDBJ whole genome shotgun (WGS) entry which is preliminary data.</text>
</comment>
<dbReference type="SUPFAM" id="SSF53335">
    <property type="entry name" value="S-adenosyl-L-methionine-dependent methyltransferases"/>
    <property type="match status" value="1"/>
</dbReference>
<dbReference type="Gene3D" id="3.40.50.150">
    <property type="entry name" value="Vaccinia Virus protein VP39"/>
    <property type="match status" value="1"/>
</dbReference>
<gene>
    <name evidence="3" type="ORF">SDC9_38678</name>
</gene>
<proteinExistence type="predicted"/>
<organism evidence="3">
    <name type="scientific">bioreactor metagenome</name>
    <dbReference type="NCBI Taxonomy" id="1076179"/>
    <lineage>
        <taxon>unclassified sequences</taxon>
        <taxon>metagenomes</taxon>
        <taxon>ecological metagenomes</taxon>
    </lineage>
</organism>
<protein>
    <submittedName>
        <fullName evidence="3">Uncharacterized protein</fullName>
    </submittedName>
</protein>
<dbReference type="InterPro" id="IPR029063">
    <property type="entry name" value="SAM-dependent_MTases_sf"/>
</dbReference>
<feature type="domain" description="PG-1098 ferredoxin-like" evidence="2">
    <location>
        <begin position="302"/>
        <end position="345"/>
    </location>
</feature>
<evidence type="ECO:0000259" key="2">
    <source>
        <dbReference type="Pfam" id="PF22013"/>
    </source>
</evidence>
<dbReference type="InterPro" id="IPR054168">
    <property type="entry name" value="PG_1098_Fer"/>
</dbReference>
<accession>A0A644VME1</accession>
<dbReference type="InterPro" id="IPR041497">
    <property type="entry name" value="Thump-like"/>
</dbReference>
<evidence type="ECO:0000259" key="1">
    <source>
        <dbReference type="Pfam" id="PF18096"/>
    </source>
</evidence>